<evidence type="ECO:0000259" key="5">
    <source>
        <dbReference type="PROSITE" id="PS50011"/>
    </source>
</evidence>
<keyword evidence="1 3" id="KW-0547">Nucleotide-binding</keyword>
<gene>
    <name evidence="6" type="ORF">TVY486_0904950</name>
</gene>
<feature type="compositionally biased region" description="Polar residues" evidence="4">
    <location>
        <begin position="781"/>
        <end position="795"/>
    </location>
</feature>
<feature type="compositionally biased region" description="Low complexity" evidence="4">
    <location>
        <begin position="765"/>
        <end position="775"/>
    </location>
</feature>
<evidence type="ECO:0000256" key="4">
    <source>
        <dbReference type="SAM" id="MobiDB-lite"/>
    </source>
</evidence>
<accession>G0U319</accession>
<dbReference type="Gene3D" id="1.10.510.10">
    <property type="entry name" value="Transferase(Phosphotransferase) domain 1"/>
    <property type="match status" value="1"/>
</dbReference>
<keyword evidence="2 3" id="KW-0067">ATP-binding</keyword>
<dbReference type="GO" id="GO:0005737">
    <property type="term" value="C:cytoplasm"/>
    <property type="evidence" value="ECO:0007669"/>
    <property type="project" value="TreeGrafter"/>
</dbReference>
<dbReference type="InterPro" id="IPR000719">
    <property type="entry name" value="Prot_kinase_dom"/>
</dbReference>
<dbReference type="GO" id="GO:0004674">
    <property type="term" value="F:protein serine/threonine kinase activity"/>
    <property type="evidence" value="ECO:0007669"/>
    <property type="project" value="TreeGrafter"/>
</dbReference>
<organism evidence="6">
    <name type="scientific">Trypanosoma vivax (strain Y486)</name>
    <dbReference type="NCBI Taxonomy" id="1055687"/>
    <lineage>
        <taxon>Eukaryota</taxon>
        <taxon>Discoba</taxon>
        <taxon>Euglenozoa</taxon>
        <taxon>Kinetoplastea</taxon>
        <taxon>Metakinetoplastina</taxon>
        <taxon>Trypanosomatida</taxon>
        <taxon>Trypanosomatidae</taxon>
        <taxon>Trypanosoma</taxon>
        <taxon>Duttonella</taxon>
    </lineage>
</organism>
<dbReference type="EMBL" id="HE573025">
    <property type="protein sequence ID" value="CCC50674.1"/>
    <property type="molecule type" value="Genomic_DNA"/>
</dbReference>
<feature type="region of interest" description="Disordered" evidence="4">
    <location>
        <begin position="719"/>
        <end position="795"/>
    </location>
</feature>
<sequence length="795" mass="86856">MLGTVEKITHDEGLVRLVEVRLPFRGSSTGQLLSLHLFERLGQGSFGSVYRACCDGYPHLALKIATGKSARLREELAVLSKVCTKGKLLLPRFEFGAINKAGDLIAVGMELCVPCTLHDVLLSTRLTNEADMLFIAHQVVQAVAYVHEHQCIHRDIKLQNFVFDLDGNLKLIDFGLASTNWNPPAGDVVAGTVSFMAPEMAHNALYRDKRVSVGAPADVWSVGIVLYSIFMQRNPYPPVTATGYTSCTRHTGKSEEAVSGAAANHNNNATGVSNSLAKENVELLHRVAAGEWRTEWCSRRRSPPTAITVYLGVHDDFLLSHDEAHLLRAVKQRSANVTASLMEGHVDVLTGDETEEGRRSSLKFVAKEELTVGGVPTHQVYDVRGERRGKKPIRELSVVISEEIANSQRHKRSKSARDGSASTSRATSRALSRARGAVVDPSRAELSPVRPLISTPHVACDAGGAATFSSGPTTEECTLRNHGGELLLVGDVAVEGGGREDAVVTENQPRSRSCGEVDINSGTVDERVCGSLPTPREVMNLATEYRAKGRSKSSVRSRSASGPTTHKVSASHIPQAPEVIFYVLETVKTESDIREVVESLLLTQHECVVRGIQLVMEEMTERGNMQWLEKEQRKSAPHPHRFKGTLGSVKKYRYGFVCDMCDYDYLPDGSTLYFFHCTCGRDMCVDCHKTYAESCRCRVCGQILPNKISLREHQASKNCVESSTPPSKAPGASANQRSLMAGSKRPRRVTPKRVSAANDRKRKAAAMPAAVPVSATRKRSTQAGGRNQLENETPS</sequence>
<dbReference type="InterPro" id="IPR017441">
    <property type="entry name" value="Protein_kinase_ATP_BS"/>
</dbReference>
<dbReference type="SUPFAM" id="SSF56112">
    <property type="entry name" value="Protein kinase-like (PK-like)"/>
    <property type="match status" value="1"/>
</dbReference>
<feature type="domain" description="Protein kinase" evidence="5">
    <location>
        <begin position="35"/>
        <end position="318"/>
    </location>
</feature>
<dbReference type="PROSITE" id="PS00108">
    <property type="entry name" value="PROTEIN_KINASE_ST"/>
    <property type="match status" value="1"/>
</dbReference>
<evidence type="ECO:0000256" key="2">
    <source>
        <dbReference type="ARBA" id="ARBA00022840"/>
    </source>
</evidence>
<evidence type="ECO:0000256" key="1">
    <source>
        <dbReference type="ARBA" id="ARBA00022741"/>
    </source>
</evidence>
<dbReference type="CDD" id="cd00180">
    <property type="entry name" value="PKc"/>
    <property type="match status" value="1"/>
</dbReference>
<feature type="region of interest" description="Disordered" evidence="4">
    <location>
        <begin position="404"/>
        <end position="443"/>
    </location>
</feature>
<reference evidence="6" key="1">
    <citation type="journal article" date="2012" name="Proc. Natl. Acad. Sci. U.S.A.">
        <title>Antigenic diversity is generated by distinct evolutionary mechanisms in African trypanosome species.</title>
        <authorList>
            <person name="Jackson A.P."/>
            <person name="Berry A."/>
            <person name="Aslett M."/>
            <person name="Allison H.C."/>
            <person name="Burton P."/>
            <person name="Vavrova-Anderson J."/>
            <person name="Brown R."/>
            <person name="Browne H."/>
            <person name="Corton N."/>
            <person name="Hauser H."/>
            <person name="Gamble J."/>
            <person name="Gilderthorp R."/>
            <person name="Marcello L."/>
            <person name="McQuillan J."/>
            <person name="Otto T.D."/>
            <person name="Quail M.A."/>
            <person name="Sanders M.J."/>
            <person name="van Tonder A."/>
            <person name="Ginger M.L."/>
            <person name="Field M.C."/>
            <person name="Barry J.D."/>
            <person name="Hertz-Fowler C."/>
            <person name="Berriman M."/>
        </authorList>
    </citation>
    <scope>NUCLEOTIDE SEQUENCE</scope>
    <source>
        <strain evidence="6">Y486</strain>
    </source>
</reference>
<feature type="region of interest" description="Disordered" evidence="4">
    <location>
        <begin position="546"/>
        <end position="570"/>
    </location>
</feature>
<dbReference type="VEuPathDB" id="TriTrypDB:TvY486_0904950"/>
<evidence type="ECO:0000313" key="6">
    <source>
        <dbReference type="EMBL" id="CCC50674.1"/>
    </source>
</evidence>
<dbReference type="SMART" id="SM00220">
    <property type="entry name" value="S_TKc"/>
    <property type="match status" value="1"/>
</dbReference>
<evidence type="ECO:0000256" key="3">
    <source>
        <dbReference type="PROSITE-ProRule" id="PRU10141"/>
    </source>
</evidence>
<dbReference type="PROSITE" id="PS50011">
    <property type="entry name" value="PROTEIN_KINASE_DOM"/>
    <property type="match status" value="1"/>
</dbReference>
<dbReference type="Pfam" id="PF00069">
    <property type="entry name" value="Pkinase"/>
    <property type="match status" value="1"/>
</dbReference>
<feature type="non-terminal residue" evidence="6">
    <location>
        <position position="795"/>
    </location>
</feature>
<protein>
    <recommendedName>
        <fullName evidence="5">Protein kinase domain-containing protein</fullName>
    </recommendedName>
</protein>
<feature type="compositionally biased region" description="Low complexity" evidence="4">
    <location>
        <begin position="418"/>
        <end position="437"/>
    </location>
</feature>
<dbReference type="PROSITE" id="PS00107">
    <property type="entry name" value="PROTEIN_KINASE_ATP"/>
    <property type="match status" value="1"/>
</dbReference>
<dbReference type="AlphaFoldDB" id="G0U319"/>
<proteinExistence type="predicted"/>
<dbReference type="InterPro" id="IPR008271">
    <property type="entry name" value="Ser/Thr_kinase_AS"/>
</dbReference>
<dbReference type="GO" id="GO:0044773">
    <property type="term" value="P:mitotic DNA damage checkpoint signaling"/>
    <property type="evidence" value="ECO:0007669"/>
    <property type="project" value="TreeGrafter"/>
</dbReference>
<dbReference type="PANTHER" id="PTHR44167:SF18">
    <property type="entry name" value="PROTEIN KINASE DOMAIN-CONTAINING PROTEIN"/>
    <property type="match status" value="1"/>
</dbReference>
<dbReference type="GO" id="GO:0005524">
    <property type="term" value="F:ATP binding"/>
    <property type="evidence" value="ECO:0007669"/>
    <property type="project" value="UniProtKB-UniRule"/>
</dbReference>
<dbReference type="GO" id="GO:0005634">
    <property type="term" value="C:nucleus"/>
    <property type="evidence" value="ECO:0007669"/>
    <property type="project" value="TreeGrafter"/>
</dbReference>
<name>G0U319_TRYVY</name>
<dbReference type="PANTHER" id="PTHR44167">
    <property type="entry name" value="OVARIAN-SPECIFIC SERINE/THREONINE-PROTEIN KINASE LOK-RELATED"/>
    <property type="match status" value="1"/>
</dbReference>
<feature type="binding site" evidence="3">
    <location>
        <position position="63"/>
    </location>
    <ligand>
        <name>ATP</name>
        <dbReference type="ChEBI" id="CHEBI:30616"/>
    </ligand>
</feature>
<dbReference type="InterPro" id="IPR011009">
    <property type="entry name" value="Kinase-like_dom_sf"/>
</dbReference>